<accession>A0AAE0N5R0</accession>
<reference evidence="1" key="1">
    <citation type="journal article" date="2023" name="Mol. Phylogenet. Evol.">
        <title>Genome-scale phylogeny and comparative genomics of the fungal order Sordariales.</title>
        <authorList>
            <person name="Hensen N."/>
            <person name="Bonometti L."/>
            <person name="Westerberg I."/>
            <person name="Brannstrom I.O."/>
            <person name="Guillou S."/>
            <person name="Cros-Aarteil S."/>
            <person name="Calhoun S."/>
            <person name="Haridas S."/>
            <person name="Kuo A."/>
            <person name="Mondo S."/>
            <person name="Pangilinan J."/>
            <person name="Riley R."/>
            <person name="LaButti K."/>
            <person name="Andreopoulos B."/>
            <person name="Lipzen A."/>
            <person name="Chen C."/>
            <person name="Yan M."/>
            <person name="Daum C."/>
            <person name="Ng V."/>
            <person name="Clum A."/>
            <person name="Steindorff A."/>
            <person name="Ohm R.A."/>
            <person name="Martin F."/>
            <person name="Silar P."/>
            <person name="Natvig D.O."/>
            <person name="Lalanne C."/>
            <person name="Gautier V."/>
            <person name="Ament-Velasquez S.L."/>
            <person name="Kruys A."/>
            <person name="Hutchinson M.I."/>
            <person name="Powell A.J."/>
            <person name="Barry K."/>
            <person name="Miller A.N."/>
            <person name="Grigoriev I.V."/>
            <person name="Debuchy R."/>
            <person name="Gladieux P."/>
            <person name="Hiltunen Thoren M."/>
            <person name="Johannesson H."/>
        </authorList>
    </citation>
    <scope>NUCLEOTIDE SEQUENCE</scope>
    <source>
        <strain evidence="1">CBS 958.72</strain>
    </source>
</reference>
<comment type="caution">
    <text evidence="1">The sequence shown here is derived from an EMBL/GenBank/DDBJ whole genome shotgun (WGS) entry which is preliminary data.</text>
</comment>
<organism evidence="1 2">
    <name type="scientific">Lasiosphaeria ovina</name>
    <dbReference type="NCBI Taxonomy" id="92902"/>
    <lineage>
        <taxon>Eukaryota</taxon>
        <taxon>Fungi</taxon>
        <taxon>Dikarya</taxon>
        <taxon>Ascomycota</taxon>
        <taxon>Pezizomycotina</taxon>
        <taxon>Sordariomycetes</taxon>
        <taxon>Sordariomycetidae</taxon>
        <taxon>Sordariales</taxon>
        <taxon>Lasiosphaeriaceae</taxon>
        <taxon>Lasiosphaeria</taxon>
    </lineage>
</organism>
<evidence type="ECO:0000313" key="1">
    <source>
        <dbReference type="EMBL" id="KAK3371265.1"/>
    </source>
</evidence>
<protein>
    <submittedName>
        <fullName evidence="1">Uncharacterized protein</fullName>
    </submittedName>
</protein>
<evidence type="ECO:0000313" key="2">
    <source>
        <dbReference type="Proteomes" id="UP001287356"/>
    </source>
</evidence>
<sequence length="78" mass="8714">MGGKFISKVISLPRYLPTLLFLVLALSFLHATMSRAGVSFTEATCLALPCLIYLSHRLKEENGTDSFNIMHDGCFYEL</sequence>
<dbReference type="Proteomes" id="UP001287356">
    <property type="component" value="Unassembled WGS sequence"/>
</dbReference>
<reference evidence="1" key="2">
    <citation type="submission" date="2023-06" db="EMBL/GenBank/DDBJ databases">
        <authorList>
            <consortium name="Lawrence Berkeley National Laboratory"/>
            <person name="Haridas S."/>
            <person name="Hensen N."/>
            <person name="Bonometti L."/>
            <person name="Westerberg I."/>
            <person name="Brannstrom I.O."/>
            <person name="Guillou S."/>
            <person name="Cros-Aarteil S."/>
            <person name="Calhoun S."/>
            <person name="Kuo A."/>
            <person name="Mondo S."/>
            <person name="Pangilinan J."/>
            <person name="Riley R."/>
            <person name="Labutti K."/>
            <person name="Andreopoulos B."/>
            <person name="Lipzen A."/>
            <person name="Chen C."/>
            <person name="Yanf M."/>
            <person name="Daum C."/>
            <person name="Ng V."/>
            <person name="Clum A."/>
            <person name="Steindorff A."/>
            <person name="Ohm R."/>
            <person name="Martin F."/>
            <person name="Silar P."/>
            <person name="Natvig D."/>
            <person name="Lalanne C."/>
            <person name="Gautier V."/>
            <person name="Ament-Velasquez S.L."/>
            <person name="Kruys A."/>
            <person name="Hutchinson M.I."/>
            <person name="Powell A.J."/>
            <person name="Barry K."/>
            <person name="Miller A.N."/>
            <person name="Grigoriev I.V."/>
            <person name="Debuchy R."/>
            <person name="Gladieux P."/>
            <person name="Thoren M.H."/>
            <person name="Johannesson H."/>
        </authorList>
    </citation>
    <scope>NUCLEOTIDE SEQUENCE</scope>
    <source>
        <strain evidence="1">CBS 958.72</strain>
    </source>
</reference>
<dbReference type="EMBL" id="JAULSN010000005">
    <property type="protein sequence ID" value="KAK3371265.1"/>
    <property type="molecule type" value="Genomic_DNA"/>
</dbReference>
<gene>
    <name evidence="1" type="ORF">B0T24DRAFT_628367</name>
</gene>
<proteinExistence type="predicted"/>
<dbReference type="AlphaFoldDB" id="A0AAE0N5R0"/>
<keyword evidence="2" id="KW-1185">Reference proteome</keyword>
<name>A0AAE0N5R0_9PEZI</name>